<keyword evidence="2" id="KW-0808">Transferase</keyword>
<protein>
    <recommendedName>
        <fullName evidence="10">O-methyltransferase domain-containing protein</fullName>
    </recommendedName>
</protein>
<feature type="transmembrane region" description="Helical" evidence="5">
    <location>
        <begin position="228"/>
        <end position="251"/>
    </location>
</feature>
<dbReference type="GO" id="GO:0008171">
    <property type="term" value="F:O-methyltransferase activity"/>
    <property type="evidence" value="ECO:0007669"/>
    <property type="project" value="InterPro"/>
</dbReference>
<dbReference type="PANTHER" id="PTHR43712:SF17">
    <property type="entry name" value="O-METHYLTRANSFERASE"/>
    <property type="match status" value="1"/>
</dbReference>
<feature type="transmembrane region" description="Helical" evidence="5">
    <location>
        <begin position="196"/>
        <end position="216"/>
    </location>
</feature>
<feature type="transmembrane region" description="Helical" evidence="5">
    <location>
        <begin position="271"/>
        <end position="293"/>
    </location>
</feature>
<evidence type="ECO:0000256" key="1">
    <source>
        <dbReference type="ARBA" id="ARBA00022603"/>
    </source>
</evidence>
<evidence type="ECO:0000256" key="2">
    <source>
        <dbReference type="ARBA" id="ARBA00022679"/>
    </source>
</evidence>
<reference evidence="8" key="1">
    <citation type="submission" date="2021-04" db="EMBL/GenBank/DDBJ databases">
        <title>Draft genome of Fusarium avenaceum strain F156N33, isolated from an atmospheric sample in Virginia.</title>
        <authorList>
            <person name="Yang S."/>
            <person name="Vinatzer B.A."/>
            <person name="Coleman J."/>
        </authorList>
    </citation>
    <scope>NUCLEOTIDE SEQUENCE</scope>
    <source>
        <strain evidence="8">F156N33</strain>
    </source>
</reference>
<dbReference type="Proteomes" id="UP000782241">
    <property type="component" value="Unassembled WGS sequence"/>
</dbReference>
<keyword evidence="9" id="KW-1185">Reference proteome</keyword>
<dbReference type="InterPro" id="IPR016461">
    <property type="entry name" value="COMT-like"/>
</dbReference>
<proteinExistence type="predicted"/>
<dbReference type="PROSITE" id="PS51683">
    <property type="entry name" value="SAM_OMT_II"/>
    <property type="match status" value="1"/>
</dbReference>
<dbReference type="GO" id="GO:0032259">
    <property type="term" value="P:methylation"/>
    <property type="evidence" value="ECO:0007669"/>
    <property type="project" value="UniProtKB-KW"/>
</dbReference>
<dbReference type="AlphaFoldDB" id="A0A9P7KPI0"/>
<feature type="transmembrane region" description="Helical" evidence="5">
    <location>
        <begin position="112"/>
        <end position="133"/>
    </location>
</feature>
<feature type="domain" description="Rhodopsin" evidence="7">
    <location>
        <begin position="56"/>
        <end position="294"/>
    </location>
</feature>
<keyword evidence="3" id="KW-0949">S-adenosyl-L-methionine</keyword>
<dbReference type="Gene3D" id="1.10.10.10">
    <property type="entry name" value="Winged helix-like DNA-binding domain superfamily/Winged helix DNA-binding domain"/>
    <property type="match status" value="1"/>
</dbReference>
<dbReference type="PANTHER" id="PTHR43712">
    <property type="entry name" value="PUTATIVE (AFU_ORTHOLOGUE AFUA_4G14580)-RELATED"/>
    <property type="match status" value="1"/>
</dbReference>
<feature type="transmembrane region" description="Helical" evidence="5">
    <location>
        <begin position="145"/>
        <end position="166"/>
    </location>
</feature>
<dbReference type="InterPro" id="IPR036388">
    <property type="entry name" value="WH-like_DNA-bd_sf"/>
</dbReference>
<dbReference type="SUPFAM" id="SSF46785">
    <property type="entry name" value="Winged helix' DNA-binding domain"/>
    <property type="match status" value="1"/>
</dbReference>
<comment type="caution">
    <text evidence="8">The sequence shown here is derived from an EMBL/GenBank/DDBJ whole genome shotgun (WGS) entry which is preliminary data.</text>
</comment>
<evidence type="ECO:0000256" key="4">
    <source>
        <dbReference type="SAM" id="MobiDB-lite"/>
    </source>
</evidence>
<sequence length="770" mass="84995">MWNADRGPSADPRPPGFDLSTPYYTMGLWDVKDFGVIADKAFVVALRISARQFFGRGQVGGGLGWDDFITVFCVLVMLITCIMITIGTSYGLGRRLDDIDPTKIPEALKWNVIISSVLIWTFSLPKFAIIATLKRILDYGHKTTILFWGLALSSQACILATSVWWYKQCDPVEFGWDRSIKGGSCAPVKVMSDLGYFTSAYSAFLDAFFALYPIPFIMRLNMPLKNRILVSIALGLSFMACILSIYKLTIFGEIFLVLAENPTYPVPFLDILGLAEGCILLICASLPTLGPIFRLAKGKMTTANASRGASRMTGSSKQAALSGQSSGRWDKLGANQGDVDPENGSYRMGSSVDDIPLVSGLKQSDKGGIQKTTEFVPKMSSADNLITALDGLDANSFANEAERVRALDALALAVSRVQKPWDTVWQHCWVNPATTACVKTLIDAGVFEKWIADGGGDKTCAELAELTNMDPVLIRRMIRQLSGQNLVIETAEDTYKPTPWVHALTADQALANVYGGLYGFVNAPMFRSLPGYLKETAYKNPTDPNDCNWQFMNGSKENLFQSLGANPIAAREFNDAMESHSKYNLTPWPEVYPTETLVADAKPDRPLVVDVGGSKGHDLTKFHLRHPDIPDGSLVLQDLPDILKELTIAETISVHPHDFFTPQPVKGARAYFMHNVLHDWEDKQARQILKHLAEAMEAGYSRLLIHESLVSSIKPLARVTTSDITMMACLGAKERTEIEWRELVESVGLRVLKIWRPLQSVESIIEAELA</sequence>
<evidence type="ECO:0000313" key="8">
    <source>
        <dbReference type="EMBL" id="KAG5656010.1"/>
    </source>
</evidence>
<gene>
    <name evidence="8" type="ORF">KAF25_001580</name>
</gene>
<keyword evidence="5" id="KW-1133">Transmembrane helix</keyword>
<dbReference type="InterPro" id="IPR049326">
    <property type="entry name" value="Rhodopsin_dom_fungi"/>
</dbReference>
<evidence type="ECO:0000256" key="3">
    <source>
        <dbReference type="ARBA" id="ARBA00022691"/>
    </source>
</evidence>
<organism evidence="8 9">
    <name type="scientific">Fusarium avenaceum</name>
    <dbReference type="NCBI Taxonomy" id="40199"/>
    <lineage>
        <taxon>Eukaryota</taxon>
        <taxon>Fungi</taxon>
        <taxon>Dikarya</taxon>
        <taxon>Ascomycota</taxon>
        <taxon>Pezizomycotina</taxon>
        <taxon>Sordariomycetes</taxon>
        <taxon>Hypocreomycetidae</taxon>
        <taxon>Hypocreales</taxon>
        <taxon>Nectriaceae</taxon>
        <taxon>Fusarium</taxon>
        <taxon>Fusarium tricinctum species complex</taxon>
    </lineage>
</organism>
<dbReference type="Pfam" id="PF00891">
    <property type="entry name" value="Methyltransf_2"/>
    <property type="match status" value="1"/>
</dbReference>
<keyword evidence="1" id="KW-0489">Methyltransferase</keyword>
<keyword evidence="5" id="KW-0472">Membrane</keyword>
<dbReference type="InterPro" id="IPR036390">
    <property type="entry name" value="WH_DNA-bd_sf"/>
</dbReference>
<accession>A0A9P7KPI0</accession>
<evidence type="ECO:0000313" key="9">
    <source>
        <dbReference type="Proteomes" id="UP000782241"/>
    </source>
</evidence>
<dbReference type="Gene3D" id="3.40.50.150">
    <property type="entry name" value="Vaccinia Virus protein VP39"/>
    <property type="match status" value="1"/>
</dbReference>
<dbReference type="InterPro" id="IPR001077">
    <property type="entry name" value="COMT_C"/>
</dbReference>
<evidence type="ECO:0000256" key="5">
    <source>
        <dbReference type="SAM" id="Phobius"/>
    </source>
</evidence>
<name>A0A9P7KPI0_9HYPO</name>
<keyword evidence="5" id="KW-0812">Transmembrane</keyword>
<dbReference type="EMBL" id="JAGPUO010000024">
    <property type="protein sequence ID" value="KAG5656010.1"/>
    <property type="molecule type" value="Genomic_DNA"/>
</dbReference>
<evidence type="ECO:0008006" key="10">
    <source>
        <dbReference type="Google" id="ProtNLM"/>
    </source>
</evidence>
<dbReference type="SUPFAM" id="SSF53335">
    <property type="entry name" value="S-adenosyl-L-methionine-dependent methyltransferases"/>
    <property type="match status" value="1"/>
</dbReference>
<feature type="compositionally biased region" description="Polar residues" evidence="4">
    <location>
        <begin position="306"/>
        <end position="327"/>
    </location>
</feature>
<dbReference type="InterPro" id="IPR029063">
    <property type="entry name" value="SAM-dependent_MTases_sf"/>
</dbReference>
<dbReference type="Pfam" id="PF20684">
    <property type="entry name" value="Fung_rhodopsin"/>
    <property type="match status" value="1"/>
</dbReference>
<evidence type="ECO:0000259" key="6">
    <source>
        <dbReference type="Pfam" id="PF00891"/>
    </source>
</evidence>
<feature type="transmembrane region" description="Helical" evidence="5">
    <location>
        <begin position="68"/>
        <end position="92"/>
    </location>
</feature>
<feature type="region of interest" description="Disordered" evidence="4">
    <location>
        <begin position="306"/>
        <end position="345"/>
    </location>
</feature>
<evidence type="ECO:0000259" key="7">
    <source>
        <dbReference type="Pfam" id="PF20684"/>
    </source>
</evidence>
<feature type="domain" description="O-methyltransferase C-terminal" evidence="6">
    <location>
        <begin position="545"/>
        <end position="749"/>
    </location>
</feature>